<feature type="binding site" evidence="14">
    <location>
        <position position="60"/>
    </location>
    <ligand>
        <name>ATP</name>
        <dbReference type="ChEBI" id="CHEBI:30616"/>
    </ligand>
</feature>
<evidence type="ECO:0000256" key="11">
    <source>
        <dbReference type="ARBA" id="ARBA00029774"/>
    </source>
</evidence>
<comment type="similarity">
    <text evidence="2 13">Belongs to the SUA5 family.</text>
</comment>
<feature type="binding site" evidence="14">
    <location>
        <position position="119"/>
    </location>
    <ligand>
        <name>L-threonine</name>
        <dbReference type="ChEBI" id="CHEBI:57926"/>
    </ligand>
</feature>
<evidence type="ECO:0000256" key="2">
    <source>
        <dbReference type="ARBA" id="ARBA00007663"/>
    </source>
</evidence>
<feature type="binding site" evidence="14">
    <location>
        <position position="141"/>
    </location>
    <ligand>
        <name>ATP</name>
        <dbReference type="ChEBI" id="CHEBI:30616"/>
    </ligand>
</feature>
<dbReference type="InterPro" id="IPR038385">
    <property type="entry name" value="Sua5/YwlC_C"/>
</dbReference>
<dbReference type="Pfam" id="PF01300">
    <property type="entry name" value="Sua5_yciO_yrdC"/>
    <property type="match status" value="1"/>
</dbReference>
<feature type="binding site" evidence="14">
    <location>
        <position position="179"/>
    </location>
    <ligand>
        <name>L-threonine</name>
        <dbReference type="ChEBI" id="CHEBI:57926"/>
    </ligand>
</feature>
<dbReference type="GO" id="GO:0003725">
    <property type="term" value="F:double-stranded RNA binding"/>
    <property type="evidence" value="ECO:0007669"/>
    <property type="project" value="UniProtKB-UniRule"/>
</dbReference>
<comment type="caution">
    <text evidence="16">The sequence shown here is derived from an EMBL/GenBank/DDBJ whole genome shotgun (WGS) entry which is preliminary data.</text>
</comment>
<feature type="binding site" evidence="14">
    <location>
        <position position="193"/>
    </location>
    <ligand>
        <name>ATP</name>
        <dbReference type="ChEBI" id="CHEBI:30616"/>
    </ligand>
</feature>
<gene>
    <name evidence="16" type="ORF">B5F17_04835</name>
</gene>
<dbReference type="GO" id="GO:0008033">
    <property type="term" value="P:tRNA processing"/>
    <property type="evidence" value="ECO:0007669"/>
    <property type="project" value="UniProtKB-KW"/>
</dbReference>
<keyword evidence="6 13" id="KW-0808">Transferase</keyword>
<evidence type="ECO:0000256" key="12">
    <source>
        <dbReference type="ARBA" id="ARBA00048366"/>
    </source>
</evidence>
<dbReference type="AlphaFoldDB" id="A0A1Y4LGU2"/>
<evidence type="ECO:0000256" key="6">
    <source>
        <dbReference type="ARBA" id="ARBA00022679"/>
    </source>
</evidence>
<keyword evidence="9 13" id="KW-0547">Nucleotide-binding</keyword>
<evidence type="ECO:0000256" key="3">
    <source>
        <dbReference type="ARBA" id="ARBA00012584"/>
    </source>
</evidence>
<dbReference type="GO" id="GO:0005737">
    <property type="term" value="C:cytoplasm"/>
    <property type="evidence" value="ECO:0007669"/>
    <property type="project" value="UniProtKB-SubCell"/>
</dbReference>
<reference evidence="17" key="1">
    <citation type="submission" date="2017-04" db="EMBL/GenBank/DDBJ databases">
        <title>Function of individual gut microbiota members based on whole genome sequencing of pure cultures obtained from chicken caecum.</title>
        <authorList>
            <person name="Medvecky M."/>
            <person name="Cejkova D."/>
            <person name="Polansky O."/>
            <person name="Karasova D."/>
            <person name="Kubasova T."/>
            <person name="Cizek A."/>
            <person name="Rychlik I."/>
        </authorList>
    </citation>
    <scope>NUCLEOTIDE SEQUENCE [LARGE SCALE GENOMIC DNA]</scope>
    <source>
        <strain evidence="17">An180</strain>
    </source>
</reference>
<keyword evidence="10 13" id="KW-0067">ATP-binding</keyword>
<feature type="binding site" evidence="14">
    <location>
        <position position="139"/>
    </location>
    <ligand>
        <name>L-threonine</name>
        <dbReference type="ChEBI" id="CHEBI:57926"/>
    </ligand>
</feature>
<dbReference type="InterPro" id="IPR005145">
    <property type="entry name" value="Sua5_C"/>
</dbReference>
<feature type="domain" description="YrdC-like" evidence="15">
    <location>
        <begin position="11"/>
        <end position="197"/>
    </location>
</feature>
<evidence type="ECO:0000256" key="1">
    <source>
        <dbReference type="ARBA" id="ARBA00004496"/>
    </source>
</evidence>
<dbReference type="RefSeq" id="WP_087371401.1">
    <property type="nucleotide sequence ID" value="NZ_NFKK01000004.1"/>
</dbReference>
<feature type="binding site" evidence="14">
    <location>
        <position position="115"/>
    </location>
    <ligand>
        <name>ATP</name>
        <dbReference type="ChEBI" id="CHEBI:30616"/>
    </ligand>
</feature>
<keyword evidence="5 13" id="KW-0963">Cytoplasm</keyword>
<dbReference type="PROSITE" id="PS51163">
    <property type="entry name" value="YRDC"/>
    <property type="match status" value="1"/>
</dbReference>
<evidence type="ECO:0000256" key="9">
    <source>
        <dbReference type="ARBA" id="ARBA00022741"/>
    </source>
</evidence>
<keyword evidence="7 13" id="KW-0819">tRNA processing</keyword>
<sequence>MNTLLLHPEDAGAIEQAGAMLASGQVVGIPTETVYGLGANALDGNAVRQIFAAKGRPMDNPLIVHIADFDQIYPLVSDVPEAARRLADAYWPGPMTIILPKSDRIPVEVSAGLDTVGIRLPSHPVARAVIRAAGVPIAAPSANTSGRPSTTTAAHVMEDMAGKIAAVVDGGACAVGVESTVISLAGDKPRLLRPGGISLEQLEAVLGPVEVDRAVREQIGDDVRVSAPGMKYRHYAPHAPVTAVCGDPEKGAAYIASQLTGQSGVICFDEFADRFPGHIVRTIGRSDDQAAQAHAIFDALRAFDETDVTAIFAQCPDDSGIGLAVANRLKKAAGFHVIEV</sequence>
<evidence type="ECO:0000259" key="15">
    <source>
        <dbReference type="PROSITE" id="PS51163"/>
    </source>
</evidence>
<feature type="binding site" evidence="14">
    <location>
        <position position="149"/>
    </location>
    <ligand>
        <name>ATP</name>
        <dbReference type="ChEBI" id="CHEBI:30616"/>
    </ligand>
</feature>
<dbReference type="NCBIfam" id="TIGR00057">
    <property type="entry name" value="L-threonylcarbamoyladenylate synthase"/>
    <property type="match status" value="1"/>
</dbReference>
<dbReference type="Gene3D" id="3.90.870.10">
    <property type="entry name" value="DHBP synthase"/>
    <property type="match status" value="1"/>
</dbReference>
<dbReference type="Proteomes" id="UP000195897">
    <property type="component" value="Unassembled WGS sequence"/>
</dbReference>
<dbReference type="Pfam" id="PF03481">
    <property type="entry name" value="Sua5_C"/>
    <property type="match status" value="1"/>
</dbReference>
<dbReference type="InterPro" id="IPR010923">
    <property type="entry name" value="T(6)A37_SUA5"/>
</dbReference>
<dbReference type="SUPFAM" id="SSF55821">
    <property type="entry name" value="YrdC/RibB"/>
    <property type="match status" value="1"/>
</dbReference>
<feature type="binding site" evidence="14">
    <location>
        <position position="56"/>
    </location>
    <ligand>
        <name>ATP</name>
        <dbReference type="ChEBI" id="CHEBI:30616"/>
    </ligand>
</feature>
<dbReference type="GO" id="GO:0005524">
    <property type="term" value="F:ATP binding"/>
    <property type="evidence" value="ECO:0007669"/>
    <property type="project" value="UniProtKB-UniRule"/>
</dbReference>
<protein>
    <recommendedName>
        <fullName evidence="4 13">Threonylcarbamoyl-AMP synthase</fullName>
        <shortName evidence="13">TC-AMP synthase</shortName>
        <ecNumber evidence="3 13">2.7.7.87</ecNumber>
    </recommendedName>
    <alternativeName>
        <fullName evidence="11 13">L-threonylcarbamoyladenylate synthase</fullName>
    </alternativeName>
</protein>
<proteinExistence type="inferred from homology"/>
<feature type="binding site" evidence="14">
    <location>
        <position position="235"/>
    </location>
    <ligand>
        <name>ATP</name>
        <dbReference type="ChEBI" id="CHEBI:30616"/>
    </ligand>
</feature>
<dbReference type="Gene3D" id="3.40.50.11030">
    <property type="entry name" value="Threonylcarbamoyl-AMP synthase, C-terminal domain"/>
    <property type="match status" value="1"/>
</dbReference>
<dbReference type="PANTHER" id="PTHR17490">
    <property type="entry name" value="SUA5"/>
    <property type="match status" value="1"/>
</dbReference>
<dbReference type="GO" id="GO:0006450">
    <property type="term" value="P:regulation of translational fidelity"/>
    <property type="evidence" value="ECO:0007669"/>
    <property type="project" value="TreeGrafter"/>
</dbReference>
<dbReference type="EMBL" id="NFKK01000004">
    <property type="protein sequence ID" value="OUP53332.1"/>
    <property type="molecule type" value="Genomic_DNA"/>
</dbReference>
<organism evidence="16 17">
    <name type="scientific">Butyricicoccus pullicaecorum</name>
    <dbReference type="NCBI Taxonomy" id="501571"/>
    <lineage>
        <taxon>Bacteria</taxon>
        <taxon>Bacillati</taxon>
        <taxon>Bacillota</taxon>
        <taxon>Clostridia</taxon>
        <taxon>Eubacteriales</taxon>
        <taxon>Butyricicoccaceae</taxon>
        <taxon>Butyricicoccus</taxon>
    </lineage>
</organism>
<comment type="function">
    <text evidence="13">Required for the formation of a threonylcarbamoyl group on adenosine at position 37 (t(6)A37) in tRNAs that read codons beginning with adenine.</text>
</comment>
<accession>A0A1Y4LGU2</accession>
<evidence type="ECO:0000256" key="5">
    <source>
        <dbReference type="ARBA" id="ARBA00022490"/>
    </source>
</evidence>
<dbReference type="PIRSF" id="PIRSF004930">
    <property type="entry name" value="Tln_factor_SUA5"/>
    <property type="match status" value="1"/>
</dbReference>
<evidence type="ECO:0000256" key="4">
    <source>
        <dbReference type="ARBA" id="ARBA00015492"/>
    </source>
</evidence>
<dbReference type="InterPro" id="IPR017945">
    <property type="entry name" value="DHBP_synth_RibB-like_a/b_dom"/>
</dbReference>
<dbReference type="InterPro" id="IPR050156">
    <property type="entry name" value="TC-AMP_synthase_SUA5"/>
</dbReference>
<name>A0A1Y4LGU2_9FIRM</name>
<feature type="binding site" evidence="14">
    <location>
        <position position="33"/>
    </location>
    <ligand>
        <name>L-threonine</name>
        <dbReference type="ChEBI" id="CHEBI:57926"/>
    </ligand>
</feature>
<evidence type="ECO:0000313" key="16">
    <source>
        <dbReference type="EMBL" id="OUP53332.1"/>
    </source>
</evidence>
<comment type="catalytic activity">
    <reaction evidence="12 13">
        <text>L-threonine + hydrogencarbonate + ATP = L-threonylcarbamoyladenylate + diphosphate + H2O</text>
        <dbReference type="Rhea" id="RHEA:36407"/>
        <dbReference type="ChEBI" id="CHEBI:15377"/>
        <dbReference type="ChEBI" id="CHEBI:17544"/>
        <dbReference type="ChEBI" id="CHEBI:30616"/>
        <dbReference type="ChEBI" id="CHEBI:33019"/>
        <dbReference type="ChEBI" id="CHEBI:57926"/>
        <dbReference type="ChEBI" id="CHEBI:73682"/>
        <dbReference type="EC" id="2.7.7.87"/>
    </reaction>
</comment>
<dbReference type="FunFam" id="3.90.870.10:FF:000009">
    <property type="entry name" value="Threonylcarbamoyl-AMP synthase, putative"/>
    <property type="match status" value="1"/>
</dbReference>
<dbReference type="GO" id="GO:0000049">
    <property type="term" value="F:tRNA binding"/>
    <property type="evidence" value="ECO:0007669"/>
    <property type="project" value="TreeGrafter"/>
</dbReference>
<evidence type="ECO:0000256" key="13">
    <source>
        <dbReference type="PIRNR" id="PIRNR004930"/>
    </source>
</evidence>
<evidence type="ECO:0000256" key="8">
    <source>
        <dbReference type="ARBA" id="ARBA00022695"/>
    </source>
</evidence>
<evidence type="ECO:0000313" key="17">
    <source>
        <dbReference type="Proteomes" id="UP000195897"/>
    </source>
</evidence>
<dbReference type="PANTHER" id="PTHR17490:SF16">
    <property type="entry name" value="THREONYLCARBAMOYL-AMP SYNTHASE"/>
    <property type="match status" value="1"/>
</dbReference>
<evidence type="ECO:0000256" key="7">
    <source>
        <dbReference type="ARBA" id="ARBA00022694"/>
    </source>
</evidence>
<keyword evidence="8 13" id="KW-0548">Nucleotidyltransferase</keyword>
<evidence type="ECO:0000256" key="14">
    <source>
        <dbReference type="PIRSR" id="PIRSR004930-1"/>
    </source>
</evidence>
<feature type="binding site" evidence="14">
    <location>
        <position position="65"/>
    </location>
    <ligand>
        <name>L-threonine</name>
        <dbReference type="ChEBI" id="CHEBI:57926"/>
    </ligand>
</feature>
<dbReference type="InterPro" id="IPR006070">
    <property type="entry name" value="Sua5-like_dom"/>
</dbReference>
<dbReference type="EC" id="2.7.7.87" evidence="3 13"/>
<dbReference type="GO" id="GO:0061710">
    <property type="term" value="F:L-threonylcarbamoyladenylate synthase"/>
    <property type="evidence" value="ECO:0007669"/>
    <property type="project" value="UniProtKB-EC"/>
</dbReference>
<evidence type="ECO:0000256" key="10">
    <source>
        <dbReference type="ARBA" id="ARBA00022840"/>
    </source>
</evidence>
<comment type="subcellular location">
    <subcellularLocation>
        <location evidence="1 13">Cytoplasm</location>
    </subcellularLocation>
</comment>